<organism evidence="2 3">
    <name type="scientific">Candidatus Tagabacteria bacterium CG03_land_8_20_14_0_80_41_22</name>
    <dbReference type="NCBI Taxonomy" id="1975020"/>
    <lineage>
        <taxon>Bacteria</taxon>
        <taxon>Candidatus Tagaibacteriota</taxon>
    </lineage>
</organism>
<keyword evidence="1" id="KW-0472">Membrane</keyword>
<dbReference type="Proteomes" id="UP000228561">
    <property type="component" value="Unassembled WGS sequence"/>
</dbReference>
<proteinExistence type="predicted"/>
<dbReference type="AlphaFoldDB" id="A0A2M7B9J5"/>
<accession>A0A2M7B9J5</accession>
<name>A0A2M7B9J5_9BACT</name>
<keyword evidence="1" id="KW-0812">Transmembrane</keyword>
<feature type="transmembrane region" description="Helical" evidence="1">
    <location>
        <begin position="68"/>
        <end position="89"/>
    </location>
</feature>
<reference evidence="3" key="1">
    <citation type="submission" date="2017-09" db="EMBL/GenBank/DDBJ databases">
        <title>Depth-based differentiation of microbial function through sediment-hosted aquifers and enrichment of novel symbionts in the deep terrestrial subsurface.</title>
        <authorList>
            <person name="Probst A.J."/>
            <person name="Ladd B."/>
            <person name="Jarett J.K."/>
            <person name="Geller-Mcgrath D.E."/>
            <person name="Sieber C.M.K."/>
            <person name="Emerson J.B."/>
            <person name="Anantharaman K."/>
            <person name="Thomas B.C."/>
            <person name="Malmstrom R."/>
            <person name="Stieglmeier M."/>
            <person name="Klingl A."/>
            <person name="Woyke T."/>
            <person name="Ryan C.M."/>
            <person name="Banfield J.F."/>
        </authorList>
    </citation>
    <scope>NUCLEOTIDE SEQUENCE [LARGE SCALE GENOMIC DNA]</scope>
</reference>
<keyword evidence="1" id="KW-1133">Transmembrane helix</keyword>
<protein>
    <submittedName>
        <fullName evidence="2">Uncharacterized protein</fullName>
    </submittedName>
</protein>
<evidence type="ECO:0000313" key="3">
    <source>
        <dbReference type="Proteomes" id="UP000228561"/>
    </source>
</evidence>
<dbReference type="EMBL" id="PEVG01000005">
    <property type="protein sequence ID" value="PIU99760.1"/>
    <property type="molecule type" value="Genomic_DNA"/>
</dbReference>
<comment type="caution">
    <text evidence="2">The sequence shown here is derived from an EMBL/GenBank/DDBJ whole genome shotgun (WGS) entry which is preliminary data.</text>
</comment>
<feature type="transmembrane region" description="Helical" evidence="1">
    <location>
        <begin position="38"/>
        <end position="61"/>
    </location>
</feature>
<gene>
    <name evidence="2" type="ORF">COS58_00605</name>
</gene>
<evidence type="ECO:0000256" key="1">
    <source>
        <dbReference type="SAM" id="Phobius"/>
    </source>
</evidence>
<sequence>MKFIIPFIITAIGQVFWLWSRGGRLPIWPREADELDQMIYRPFASPILFSIGAVLTVYGLYKSYFVEWWMLLISFFGGALLAKIIYILIIRRFIE</sequence>
<evidence type="ECO:0000313" key="2">
    <source>
        <dbReference type="EMBL" id="PIU99760.1"/>
    </source>
</evidence>